<protein>
    <recommendedName>
        <fullName evidence="3">TITAN-like protein</fullName>
    </recommendedName>
</protein>
<dbReference type="EMBL" id="CM009304">
    <property type="protein sequence ID" value="RQP00820.1"/>
    <property type="molecule type" value="Genomic_DNA"/>
</dbReference>
<accession>A0A3N7G0U4</accession>
<gene>
    <name evidence="1" type="ORF">POPTR_015G096650</name>
</gene>
<sequence length="133" mass="15545">MNQKMKINNKKNKKNEMAFCEVCNLNNDEGQNHKYYPNHKNSLSNFLSRFQTKIVDVRFFLKIPTILRPGISSRNRIWCVFCDFDIHETGSSFACANAISHLPSEEHLKKLKHFMWKYGGGMGWVGYFSGFRS</sequence>
<keyword evidence="2" id="KW-1185">Reference proteome</keyword>
<evidence type="ECO:0008006" key="3">
    <source>
        <dbReference type="Google" id="ProtNLM"/>
    </source>
</evidence>
<dbReference type="AlphaFoldDB" id="A0A3N7G0U4"/>
<evidence type="ECO:0000313" key="2">
    <source>
        <dbReference type="Proteomes" id="UP000006729"/>
    </source>
</evidence>
<reference evidence="1 2" key="1">
    <citation type="journal article" date="2006" name="Science">
        <title>The genome of black cottonwood, Populus trichocarpa (Torr. &amp; Gray).</title>
        <authorList>
            <person name="Tuskan G.A."/>
            <person name="Difazio S."/>
            <person name="Jansson S."/>
            <person name="Bohlmann J."/>
            <person name="Grigoriev I."/>
            <person name="Hellsten U."/>
            <person name="Putnam N."/>
            <person name="Ralph S."/>
            <person name="Rombauts S."/>
            <person name="Salamov A."/>
            <person name="Schein J."/>
            <person name="Sterck L."/>
            <person name="Aerts A."/>
            <person name="Bhalerao R.R."/>
            <person name="Bhalerao R.P."/>
            <person name="Blaudez D."/>
            <person name="Boerjan W."/>
            <person name="Brun A."/>
            <person name="Brunner A."/>
            <person name="Busov V."/>
            <person name="Campbell M."/>
            <person name="Carlson J."/>
            <person name="Chalot M."/>
            <person name="Chapman J."/>
            <person name="Chen G.L."/>
            <person name="Cooper D."/>
            <person name="Coutinho P.M."/>
            <person name="Couturier J."/>
            <person name="Covert S."/>
            <person name="Cronk Q."/>
            <person name="Cunningham R."/>
            <person name="Davis J."/>
            <person name="Degroeve S."/>
            <person name="Dejardin A."/>
            <person name="Depamphilis C."/>
            <person name="Detter J."/>
            <person name="Dirks B."/>
            <person name="Dubchak I."/>
            <person name="Duplessis S."/>
            <person name="Ehlting J."/>
            <person name="Ellis B."/>
            <person name="Gendler K."/>
            <person name="Goodstein D."/>
            <person name="Gribskov M."/>
            <person name="Grimwood J."/>
            <person name="Groover A."/>
            <person name="Gunter L."/>
            <person name="Hamberger B."/>
            <person name="Heinze B."/>
            <person name="Helariutta Y."/>
            <person name="Henrissat B."/>
            <person name="Holligan D."/>
            <person name="Holt R."/>
            <person name="Huang W."/>
            <person name="Islam-Faridi N."/>
            <person name="Jones S."/>
            <person name="Jones-Rhoades M."/>
            <person name="Jorgensen R."/>
            <person name="Joshi C."/>
            <person name="Kangasjarvi J."/>
            <person name="Karlsson J."/>
            <person name="Kelleher C."/>
            <person name="Kirkpatrick R."/>
            <person name="Kirst M."/>
            <person name="Kohler A."/>
            <person name="Kalluri U."/>
            <person name="Larimer F."/>
            <person name="Leebens-Mack J."/>
            <person name="Leple J.C."/>
            <person name="Locascio P."/>
            <person name="Lou Y."/>
            <person name="Lucas S."/>
            <person name="Martin F."/>
            <person name="Montanini B."/>
            <person name="Napoli C."/>
            <person name="Nelson D.R."/>
            <person name="Nelson C."/>
            <person name="Nieminen K."/>
            <person name="Nilsson O."/>
            <person name="Pereda V."/>
            <person name="Peter G."/>
            <person name="Philippe R."/>
            <person name="Pilate G."/>
            <person name="Poliakov A."/>
            <person name="Razumovskaya J."/>
            <person name="Richardson P."/>
            <person name="Rinaldi C."/>
            <person name="Ritland K."/>
            <person name="Rouze P."/>
            <person name="Ryaboy D."/>
            <person name="Schmutz J."/>
            <person name="Schrader J."/>
            <person name="Segerman B."/>
            <person name="Shin H."/>
            <person name="Siddiqui A."/>
            <person name="Sterky F."/>
            <person name="Terry A."/>
            <person name="Tsai C.J."/>
            <person name="Uberbacher E."/>
            <person name="Unneberg P."/>
            <person name="Vahala J."/>
            <person name="Wall K."/>
            <person name="Wessler S."/>
            <person name="Yang G."/>
            <person name="Yin T."/>
            <person name="Douglas C."/>
            <person name="Marra M."/>
            <person name="Sandberg G."/>
            <person name="Van de Peer Y."/>
            <person name="Rokhsar D."/>
        </authorList>
    </citation>
    <scope>NUCLEOTIDE SEQUENCE [LARGE SCALE GENOMIC DNA]</scope>
    <source>
        <strain evidence="2">cv. Nisqually</strain>
    </source>
</reference>
<evidence type="ECO:0000313" key="1">
    <source>
        <dbReference type="EMBL" id="RQP00820.1"/>
    </source>
</evidence>
<organism evidence="1 2">
    <name type="scientific">Populus trichocarpa</name>
    <name type="common">Western balsam poplar</name>
    <name type="synonym">Populus balsamifera subsp. trichocarpa</name>
    <dbReference type="NCBI Taxonomy" id="3694"/>
    <lineage>
        <taxon>Eukaryota</taxon>
        <taxon>Viridiplantae</taxon>
        <taxon>Streptophyta</taxon>
        <taxon>Embryophyta</taxon>
        <taxon>Tracheophyta</taxon>
        <taxon>Spermatophyta</taxon>
        <taxon>Magnoliopsida</taxon>
        <taxon>eudicotyledons</taxon>
        <taxon>Gunneridae</taxon>
        <taxon>Pentapetalae</taxon>
        <taxon>rosids</taxon>
        <taxon>fabids</taxon>
        <taxon>Malpighiales</taxon>
        <taxon>Salicaceae</taxon>
        <taxon>Saliceae</taxon>
        <taxon>Populus</taxon>
    </lineage>
</organism>
<dbReference type="Pfam" id="PF14968">
    <property type="entry name" value="CCDC84"/>
    <property type="match status" value="1"/>
</dbReference>
<proteinExistence type="predicted"/>
<dbReference type="Proteomes" id="UP000006729">
    <property type="component" value="Chromosome 15"/>
</dbReference>
<dbReference type="PANTHER" id="PTHR31198:SF1">
    <property type="entry name" value="CENTROSOMAL AT-AC SPLICING FACTOR"/>
    <property type="match status" value="1"/>
</dbReference>
<dbReference type="PANTHER" id="PTHR31198">
    <property type="entry name" value="COILED-COIL DOMAIN-CONTAINING PROTEIN 84"/>
    <property type="match status" value="1"/>
</dbReference>
<name>A0A3N7G0U4_POPTR</name>
<dbReference type="STRING" id="3694.A0A3N7G0U4"/>
<dbReference type="InterPro" id="IPR028015">
    <property type="entry name" value="CCDC84-like"/>
</dbReference>
<dbReference type="InParanoid" id="A0A3N7G0U4"/>